<protein>
    <submittedName>
        <fullName evidence="3">Uncharacterized protein</fullName>
    </submittedName>
</protein>
<keyword evidence="4" id="KW-1185">Reference proteome</keyword>
<feature type="chain" id="PRO_5012828010" evidence="2">
    <location>
        <begin position="39"/>
        <end position="408"/>
    </location>
</feature>
<evidence type="ECO:0000256" key="1">
    <source>
        <dbReference type="SAM" id="Coils"/>
    </source>
</evidence>
<organism evidence="3 4">
    <name type="scientific">Pelagimonas phthalicica</name>
    <dbReference type="NCBI Taxonomy" id="1037362"/>
    <lineage>
        <taxon>Bacteria</taxon>
        <taxon>Pseudomonadati</taxon>
        <taxon>Pseudomonadota</taxon>
        <taxon>Alphaproteobacteria</taxon>
        <taxon>Rhodobacterales</taxon>
        <taxon>Roseobacteraceae</taxon>
        <taxon>Pelagimonas</taxon>
    </lineage>
</organism>
<evidence type="ECO:0000313" key="3">
    <source>
        <dbReference type="EMBL" id="SMX29486.1"/>
    </source>
</evidence>
<accession>A0A238JI40</accession>
<evidence type="ECO:0000313" key="4">
    <source>
        <dbReference type="Proteomes" id="UP000225972"/>
    </source>
</evidence>
<feature type="signal peptide" evidence="2">
    <location>
        <begin position="1"/>
        <end position="38"/>
    </location>
</feature>
<dbReference type="EMBL" id="FXXP01000002">
    <property type="protein sequence ID" value="SMX29486.1"/>
    <property type="molecule type" value="Genomic_DNA"/>
</dbReference>
<dbReference type="RefSeq" id="WP_133840829.1">
    <property type="nucleotide sequence ID" value="NZ_FXXP01000002.1"/>
</dbReference>
<keyword evidence="2" id="KW-0732">Signal</keyword>
<dbReference type="Proteomes" id="UP000225972">
    <property type="component" value="Unassembled WGS sequence"/>
</dbReference>
<evidence type="ECO:0000256" key="2">
    <source>
        <dbReference type="SAM" id="SignalP"/>
    </source>
</evidence>
<proteinExistence type="predicted"/>
<gene>
    <name evidence="3" type="ORF">TRP8649_03622</name>
</gene>
<reference evidence="4" key="1">
    <citation type="submission" date="2017-05" db="EMBL/GenBank/DDBJ databases">
        <authorList>
            <person name="Rodrigo-Torres L."/>
            <person name="Arahal R. D."/>
            <person name="Lucena T."/>
        </authorList>
    </citation>
    <scope>NUCLEOTIDE SEQUENCE [LARGE SCALE GENOMIC DNA]</scope>
    <source>
        <strain evidence="4">CECT 8649</strain>
    </source>
</reference>
<dbReference type="AlphaFoldDB" id="A0A238JI40"/>
<name>A0A238JI40_9RHOB</name>
<keyword evidence="1" id="KW-0175">Coiled coil</keyword>
<feature type="coiled-coil region" evidence="1">
    <location>
        <begin position="150"/>
        <end position="225"/>
    </location>
</feature>
<sequence>MKPNLQHFNWVTPVPRKAVLSLNSLFLLFFFATKPALAQETQPVLEQPPLPKLCQEQNLSSGDCLTLLGSQVSLLEQQRDTLLERVTALETAPKEPVVALPENCHQANMSIEQCLKYYVDNNETIRKIAVAKIEALKNPDKVDPELAENYAAAQVEITRLLDELGKVNENSDQLAAAQLEIQRLTDLLAQAPSQATPAPKLSHDLADARAKITELQNQLDQQAAAFQSAESPVVPEVLALDPDEAPGGDETVAVKDVCVALENKMKERFAEQLKNITVTMDHDKCVQDTMAELRRYHLAILREHSAFLDAMSQPDKDKSAPKDEATALISCKTPTQVELRNLLEERKDIFSNLSPVRQTRLISELAGGESIDATFSKVWPNNLESEKATTLLCQSFPKICSEGSTACG</sequence>